<name>A0AC35FK10_9BILA</name>
<dbReference type="WBParaSite" id="PS1159_v2.g18387.t1">
    <property type="protein sequence ID" value="PS1159_v2.g18387.t1"/>
    <property type="gene ID" value="PS1159_v2.g18387"/>
</dbReference>
<protein>
    <submittedName>
        <fullName evidence="2">Uncharacterized protein</fullName>
    </submittedName>
</protein>
<accession>A0AC35FK10</accession>
<proteinExistence type="predicted"/>
<organism evidence="1 2">
    <name type="scientific">Panagrolaimus sp. PS1159</name>
    <dbReference type="NCBI Taxonomy" id="55785"/>
    <lineage>
        <taxon>Eukaryota</taxon>
        <taxon>Metazoa</taxon>
        <taxon>Ecdysozoa</taxon>
        <taxon>Nematoda</taxon>
        <taxon>Chromadorea</taxon>
        <taxon>Rhabditida</taxon>
        <taxon>Tylenchina</taxon>
        <taxon>Panagrolaimomorpha</taxon>
        <taxon>Panagrolaimoidea</taxon>
        <taxon>Panagrolaimidae</taxon>
        <taxon>Panagrolaimus</taxon>
    </lineage>
</organism>
<evidence type="ECO:0000313" key="2">
    <source>
        <dbReference type="WBParaSite" id="PS1159_v2.g18387.t1"/>
    </source>
</evidence>
<reference evidence="2" key="1">
    <citation type="submission" date="2022-11" db="UniProtKB">
        <authorList>
            <consortium name="WormBaseParasite"/>
        </authorList>
    </citation>
    <scope>IDENTIFICATION</scope>
</reference>
<dbReference type="Proteomes" id="UP000887580">
    <property type="component" value="Unplaced"/>
</dbReference>
<evidence type="ECO:0000313" key="1">
    <source>
        <dbReference type="Proteomes" id="UP000887580"/>
    </source>
</evidence>
<sequence length="44" mass="5253">MNIMYPIIMKEKGKFQSWNKSSKVSAFTTLNEDSDNLKKRWNNE</sequence>